<proteinExistence type="predicted"/>
<reference evidence="2 3" key="1">
    <citation type="submission" date="2019-04" db="EMBL/GenBank/DDBJ databases">
        <title>Sphingomonas psychrotolerans sp. nov., isolated from soil in the Tianshan Mountains, Xinjiang, China.</title>
        <authorList>
            <person name="Luo Y."/>
            <person name="Sheng H."/>
        </authorList>
    </citation>
    <scope>NUCLEOTIDE SEQUENCE [LARGE SCALE GENOMIC DNA]</scope>
    <source>
        <strain evidence="2 3">KIS18-15</strain>
    </source>
</reference>
<evidence type="ECO:0000313" key="3">
    <source>
        <dbReference type="Proteomes" id="UP000309848"/>
    </source>
</evidence>
<dbReference type="Pfam" id="PF20388">
    <property type="entry name" value="DUF6683"/>
    <property type="match status" value="1"/>
</dbReference>
<comment type="caution">
    <text evidence="2">The sequence shown here is derived from an EMBL/GenBank/DDBJ whole genome shotgun (WGS) entry which is preliminary data.</text>
</comment>
<feature type="chain" id="PRO_5020935509" evidence="1">
    <location>
        <begin position="24"/>
        <end position="235"/>
    </location>
</feature>
<dbReference type="InterPro" id="IPR046505">
    <property type="entry name" value="DUF6683"/>
</dbReference>
<name>A0A4S1WJR0_9SPHN</name>
<dbReference type="AlphaFoldDB" id="A0A4S1WJR0"/>
<sequence>MRRFSMFAAAMLGIAGFAAPAAAQYVGTTTPLFPTIMVPMFPGGTTVPFSGQSSASGAARATARTAPAATTVVAGRPQVDSNATELATHFAPDARARMKASYLQSFDMFQKLQRKLALPDNDVANGISAYLAGNYMVLHGIEIEDAAFRKLVSQMRQALLQNRGFQQVPAAQKRKLYEQTAMVGMFMAMAQLSLKKTPQDPEILGNLRDSARANLALVLGARASDLRIDSEGMHL</sequence>
<keyword evidence="3" id="KW-1185">Reference proteome</keyword>
<organism evidence="2 3">
    <name type="scientific">Sphingomonas naasensis</name>
    <dbReference type="NCBI Taxonomy" id="1344951"/>
    <lineage>
        <taxon>Bacteria</taxon>
        <taxon>Pseudomonadati</taxon>
        <taxon>Pseudomonadota</taxon>
        <taxon>Alphaproteobacteria</taxon>
        <taxon>Sphingomonadales</taxon>
        <taxon>Sphingomonadaceae</taxon>
        <taxon>Sphingomonas</taxon>
    </lineage>
</organism>
<evidence type="ECO:0000313" key="2">
    <source>
        <dbReference type="EMBL" id="TGX43431.1"/>
    </source>
</evidence>
<dbReference type="RefSeq" id="WP_135984260.1">
    <property type="nucleotide sequence ID" value="NZ_JAASQM010000002.1"/>
</dbReference>
<accession>A0A4S1WJR0</accession>
<feature type="signal peptide" evidence="1">
    <location>
        <begin position="1"/>
        <end position="23"/>
    </location>
</feature>
<dbReference type="EMBL" id="SRXU01000003">
    <property type="protein sequence ID" value="TGX43431.1"/>
    <property type="molecule type" value="Genomic_DNA"/>
</dbReference>
<evidence type="ECO:0000256" key="1">
    <source>
        <dbReference type="SAM" id="SignalP"/>
    </source>
</evidence>
<dbReference type="Proteomes" id="UP000309848">
    <property type="component" value="Unassembled WGS sequence"/>
</dbReference>
<keyword evidence="1" id="KW-0732">Signal</keyword>
<dbReference type="OrthoDB" id="7595427at2"/>
<gene>
    <name evidence="2" type="ORF">E5A74_09755</name>
</gene>
<protein>
    <submittedName>
        <fullName evidence="2">Uncharacterized protein</fullName>
    </submittedName>
</protein>